<dbReference type="InterPro" id="IPR024079">
    <property type="entry name" value="MetalloPept_cat_dom_sf"/>
</dbReference>
<organism evidence="2 3">
    <name type="scientific">Panaeolus cyanescens</name>
    <dbReference type="NCBI Taxonomy" id="181874"/>
    <lineage>
        <taxon>Eukaryota</taxon>
        <taxon>Fungi</taxon>
        <taxon>Dikarya</taxon>
        <taxon>Basidiomycota</taxon>
        <taxon>Agaricomycotina</taxon>
        <taxon>Agaricomycetes</taxon>
        <taxon>Agaricomycetidae</taxon>
        <taxon>Agaricales</taxon>
        <taxon>Agaricineae</taxon>
        <taxon>Galeropsidaceae</taxon>
        <taxon>Panaeolus</taxon>
    </lineage>
</organism>
<accession>A0A409YN16</accession>
<dbReference type="Gene3D" id="3.40.390.10">
    <property type="entry name" value="Collagenase (Catalytic Domain)"/>
    <property type="match status" value="1"/>
</dbReference>
<dbReference type="OrthoDB" id="3122669at2759"/>
<feature type="signal peptide" evidence="1">
    <location>
        <begin position="1"/>
        <end position="17"/>
    </location>
</feature>
<feature type="chain" id="PRO_5019458700" description="Lysine-specific metallo-endopeptidase domain-containing protein" evidence="1">
    <location>
        <begin position="18"/>
        <end position="292"/>
    </location>
</feature>
<proteinExistence type="predicted"/>
<comment type="caution">
    <text evidence="2">The sequence shown here is derived from an EMBL/GenBank/DDBJ whole genome shotgun (WGS) entry which is preliminary data.</text>
</comment>
<evidence type="ECO:0000256" key="1">
    <source>
        <dbReference type="SAM" id="SignalP"/>
    </source>
</evidence>
<dbReference type="Proteomes" id="UP000284842">
    <property type="component" value="Unassembled WGS sequence"/>
</dbReference>
<protein>
    <recommendedName>
        <fullName evidence="4">Lysine-specific metallo-endopeptidase domain-containing protein</fullName>
    </recommendedName>
</protein>
<gene>
    <name evidence="2" type="ORF">CVT24_013266</name>
</gene>
<evidence type="ECO:0000313" key="2">
    <source>
        <dbReference type="EMBL" id="PPR04473.1"/>
    </source>
</evidence>
<dbReference type="EMBL" id="NHTK01000940">
    <property type="protein sequence ID" value="PPR04473.1"/>
    <property type="molecule type" value="Genomic_DNA"/>
</dbReference>
<keyword evidence="3" id="KW-1185">Reference proteome</keyword>
<sequence>MLLRFAFVLSFIGVVLCSNLTLPEANLRLDRSKTQVCDGVPTAKINKHHEDALKEANTQLQCMINAAYWATTKSHPGDKGGKMHKKYLSMIHDVFGKEANVELINKRVQTLATTTVVVAEDNIPNEKYPKAKGTYATVYDVTRELYLFSDYHAEKNGGQPMTKVSRARVLIHEASHAYEKWTYDWWSAKVQNGKMRSMPVNTPALNLHWAAKEKLDRGEKLTPEEKSHILNPLTSGYWHDGYETLREYMSEMMHDNADSWAVFGYRCLYDKFPVARGPRDKKADPKSVVWNK</sequence>
<dbReference type="AlphaFoldDB" id="A0A409YN16"/>
<dbReference type="InParanoid" id="A0A409YN16"/>
<dbReference type="GO" id="GO:0008237">
    <property type="term" value="F:metallopeptidase activity"/>
    <property type="evidence" value="ECO:0007669"/>
    <property type="project" value="InterPro"/>
</dbReference>
<evidence type="ECO:0008006" key="4">
    <source>
        <dbReference type="Google" id="ProtNLM"/>
    </source>
</evidence>
<name>A0A409YN16_9AGAR</name>
<evidence type="ECO:0000313" key="3">
    <source>
        <dbReference type="Proteomes" id="UP000284842"/>
    </source>
</evidence>
<reference evidence="2 3" key="1">
    <citation type="journal article" date="2018" name="Evol. Lett.">
        <title>Horizontal gene cluster transfer increased hallucinogenic mushroom diversity.</title>
        <authorList>
            <person name="Reynolds H.T."/>
            <person name="Vijayakumar V."/>
            <person name="Gluck-Thaler E."/>
            <person name="Korotkin H.B."/>
            <person name="Matheny P.B."/>
            <person name="Slot J.C."/>
        </authorList>
    </citation>
    <scope>NUCLEOTIDE SEQUENCE [LARGE SCALE GENOMIC DNA]</scope>
    <source>
        <strain evidence="2 3">2629</strain>
    </source>
</reference>
<keyword evidence="1" id="KW-0732">Signal</keyword>